<proteinExistence type="predicted"/>
<organism evidence="1 2">
    <name type="scientific">Mesorhizobium liriopis</name>
    <dbReference type="NCBI Taxonomy" id="2953882"/>
    <lineage>
        <taxon>Bacteria</taxon>
        <taxon>Pseudomonadati</taxon>
        <taxon>Pseudomonadota</taxon>
        <taxon>Alphaproteobacteria</taxon>
        <taxon>Hyphomicrobiales</taxon>
        <taxon>Phyllobacteriaceae</taxon>
        <taxon>Mesorhizobium</taxon>
    </lineage>
</organism>
<name>A0ABT1CDH3_9HYPH</name>
<keyword evidence="2" id="KW-1185">Reference proteome</keyword>
<dbReference type="Pfam" id="PF10098">
    <property type="entry name" value="DUF2336"/>
    <property type="match status" value="1"/>
</dbReference>
<protein>
    <submittedName>
        <fullName evidence="1">DUF2336 domain-containing protein</fullName>
    </submittedName>
</protein>
<accession>A0ABT1CDH3</accession>
<dbReference type="RefSeq" id="WP_252822110.1">
    <property type="nucleotide sequence ID" value="NZ_JAMXQS010000010.1"/>
</dbReference>
<dbReference type="Proteomes" id="UP001205906">
    <property type="component" value="Unassembled WGS sequence"/>
</dbReference>
<evidence type="ECO:0000313" key="1">
    <source>
        <dbReference type="EMBL" id="MCO6051996.1"/>
    </source>
</evidence>
<evidence type="ECO:0000313" key="2">
    <source>
        <dbReference type="Proteomes" id="UP001205906"/>
    </source>
</evidence>
<gene>
    <name evidence="1" type="ORF">NGM99_19590</name>
</gene>
<comment type="caution">
    <text evidence="1">The sequence shown here is derived from an EMBL/GenBank/DDBJ whole genome shotgun (WGS) entry which is preliminary data.</text>
</comment>
<dbReference type="InterPro" id="IPR019285">
    <property type="entry name" value="DUF2336"/>
</dbReference>
<dbReference type="EMBL" id="JAMXQS010000010">
    <property type="protein sequence ID" value="MCO6051996.1"/>
    <property type="molecule type" value="Genomic_DNA"/>
</dbReference>
<sequence length="372" mass="39017">MIVEFFLKWVRTAPVTERAAASAALARAFCAGRPNFDDRCAAEAALTFLLDDPSPRVRMALADALSMSRNAPLQVIAALAADQPEIAGMVIARSPLLADADLIERVALGTPAIQAMVAARPTVSIAVSAAITELGASEAVLALLANEGAEIAPLSFRRVAERLGSCGTVREALIRDPRLPADCRLLLLMQLGEALKTAPLIAASMGKLWAEAVVHDACTRAVPSLIDTVPNAEYPALVEHLRLRGQLTESLLVRAVAAGRTDFLAAAVAALTGTDGSRVATLLAGGQQRAIVALFRKAGISAALDIVLLQALALWCEVETGRRIAGTQEIAYLLLQSCGAKLSPELVALLKSIHLDALRANARQHALAVMAA</sequence>
<dbReference type="InterPro" id="IPR014598">
    <property type="entry name" value="UCP035865"/>
</dbReference>
<reference evidence="1 2" key="1">
    <citation type="submission" date="2022-06" db="EMBL/GenBank/DDBJ databases">
        <title>Mesorhizobium sp. strain RP14 Genome sequencing and assembly.</title>
        <authorList>
            <person name="Kim I."/>
        </authorList>
    </citation>
    <scope>NUCLEOTIDE SEQUENCE [LARGE SCALE GENOMIC DNA]</scope>
    <source>
        <strain evidence="2">RP14(2022)</strain>
    </source>
</reference>
<dbReference type="PIRSF" id="PIRSF035865">
    <property type="entry name" value="UCP035865"/>
    <property type="match status" value="1"/>
</dbReference>